<dbReference type="RefSeq" id="WP_088394081.1">
    <property type="nucleotide sequence ID" value="NZ_MTCZ01000146.1"/>
</dbReference>
<proteinExistence type="predicted"/>
<organism evidence="1 2">
    <name type="scientific">Flavobacterium davisii</name>
    <dbReference type="NCBI Taxonomy" id="2906077"/>
    <lineage>
        <taxon>Bacteria</taxon>
        <taxon>Pseudomonadati</taxon>
        <taxon>Bacteroidota</taxon>
        <taxon>Flavobacteriia</taxon>
        <taxon>Flavobacteriales</taxon>
        <taxon>Flavobacteriaceae</taxon>
        <taxon>Flavobacterium</taxon>
    </lineage>
</organism>
<dbReference type="EMBL" id="MTCZ01000146">
    <property type="protein sequence ID" value="OWP83226.1"/>
    <property type="molecule type" value="Genomic_DNA"/>
</dbReference>
<reference evidence="1 2" key="1">
    <citation type="journal article" date="2017" name="Infect. Genet. Evol.">
        <title>Comparative genome analysis of fish pathogen Flavobacterium columnare reveals extensive sequence diversity within the species.</title>
        <authorList>
            <person name="Kayansamruaj P."/>
            <person name="Dong H.T."/>
            <person name="Hirono I."/>
            <person name="Kondo H."/>
            <person name="Senapin S."/>
            <person name="Rodkhum C."/>
        </authorList>
    </citation>
    <scope>NUCLEOTIDE SEQUENCE [LARGE SCALE GENOMIC DNA]</scope>
    <source>
        <strain evidence="1 2">1215</strain>
    </source>
</reference>
<sequence length="186" mass="21411">MIIDRILKFIEYKGISKSKFYKETSLSNGFLDKVKDIGVSKIEHILTTYPDINIEWLLLGKGEMLKTKNEDYANKDNVGINVSEINKSPNMQNSLINNFEIQGLKLIIEEQKNIIIELKEQCVFYKESSKSEILASETLLEFVKMKTTEDSNFLELGNKLDELLSYIQLNDKLNNIKATKKNTGTY</sequence>
<comment type="caution">
    <text evidence="1">The sequence shown here is derived from an EMBL/GenBank/DDBJ whole genome shotgun (WGS) entry which is preliminary data.</text>
</comment>
<protein>
    <recommendedName>
        <fullName evidence="3">Peptidase S24/S26A/S26B/S26C domain-containing protein</fullName>
    </recommendedName>
</protein>
<evidence type="ECO:0000313" key="2">
    <source>
        <dbReference type="Proteomes" id="UP000197768"/>
    </source>
</evidence>
<name>A0A246GGC4_9FLAO</name>
<accession>A0A246GGC4</accession>
<dbReference type="Proteomes" id="UP000197768">
    <property type="component" value="Unassembled WGS sequence"/>
</dbReference>
<dbReference type="AlphaFoldDB" id="A0A246GGC4"/>
<evidence type="ECO:0008006" key="3">
    <source>
        <dbReference type="Google" id="ProtNLM"/>
    </source>
</evidence>
<evidence type="ECO:0000313" key="1">
    <source>
        <dbReference type="EMBL" id="OWP83226.1"/>
    </source>
</evidence>
<gene>
    <name evidence="1" type="ORF">BWK59_11660</name>
</gene>